<evidence type="ECO:0000313" key="3">
    <source>
        <dbReference type="Proteomes" id="UP000076404"/>
    </source>
</evidence>
<reference evidence="2 3" key="2">
    <citation type="journal article" date="2016" name="Environ. Microbiol. Rep.">
        <title>Metagenomic evidence for the presence of phototrophic Gemmatimonadetes bacteria in diverse environments.</title>
        <authorList>
            <person name="Zeng Y."/>
            <person name="Baumbach J."/>
            <person name="Barbosa E.G."/>
            <person name="Azevedo V."/>
            <person name="Zhang C."/>
            <person name="Koblizek M."/>
        </authorList>
    </citation>
    <scope>NUCLEOTIDE SEQUENCE [LARGE SCALE GENOMIC DNA]</scope>
    <source>
        <strain evidence="2 3">AP64</strain>
    </source>
</reference>
<protein>
    <recommendedName>
        <fullName evidence="4">Lipocalin-like domain-containing protein</fullName>
    </recommendedName>
</protein>
<evidence type="ECO:0000256" key="1">
    <source>
        <dbReference type="SAM" id="SignalP"/>
    </source>
</evidence>
<evidence type="ECO:0008006" key="4">
    <source>
        <dbReference type="Google" id="ProtNLM"/>
    </source>
</evidence>
<feature type="chain" id="PRO_5007506965" description="Lipocalin-like domain-containing protein" evidence="1">
    <location>
        <begin position="41"/>
        <end position="189"/>
    </location>
</feature>
<evidence type="ECO:0000313" key="2">
    <source>
        <dbReference type="EMBL" id="AMW06067.1"/>
    </source>
</evidence>
<dbReference type="OrthoDB" id="5809921at2"/>
<proteinExistence type="predicted"/>
<organism evidence="2 3">
    <name type="scientific">Gemmatimonas phototrophica</name>
    <dbReference type="NCBI Taxonomy" id="1379270"/>
    <lineage>
        <taxon>Bacteria</taxon>
        <taxon>Pseudomonadati</taxon>
        <taxon>Gemmatimonadota</taxon>
        <taxon>Gemmatimonadia</taxon>
        <taxon>Gemmatimonadales</taxon>
        <taxon>Gemmatimonadaceae</taxon>
        <taxon>Gemmatimonas</taxon>
    </lineage>
</organism>
<keyword evidence="3" id="KW-1185">Reference proteome</keyword>
<name>A0A143BLZ4_9BACT</name>
<dbReference type="RefSeq" id="WP_026848203.1">
    <property type="nucleotide sequence ID" value="NZ_CP011454.1"/>
</dbReference>
<dbReference type="Proteomes" id="UP000076404">
    <property type="component" value="Chromosome"/>
</dbReference>
<gene>
    <name evidence="2" type="ORF">GEMMAAP_17300</name>
</gene>
<dbReference type="AlphaFoldDB" id="A0A143BLZ4"/>
<reference evidence="2 3" key="1">
    <citation type="journal article" date="2014" name="Proc. Natl. Acad. Sci. U.S.A.">
        <title>Functional type 2 photosynthetic reaction centers found in the rare bacterial phylum Gemmatimonadetes.</title>
        <authorList>
            <person name="Zeng Y."/>
            <person name="Feng F."/>
            <person name="Medova H."/>
            <person name="Dean J."/>
            <person name="Koblizek M."/>
        </authorList>
    </citation>
    <scope>NUCLEOTIDE SEQUENCE [LARGE SCALE GENOMIC DNA]</scope>
    <source>
        <strain evidence="2 3">AP64</strain>
    </source>
</reference>
<feature type="signal peptide" evidence="1">
    <location>
        <begin position="1"/>
        <end position="40"/>
    </location>
</feature>
<keyword evidence="1" id="KW-0732">Signal</keyword>
<accession>A0A143BLZ4</accession>
<dbReference type="KEGG" id="gph:GEMMAAP_17300"/>
<sequence length="189" mass="20783">MVMFPPTYAKDRRLLQRTLKVSRRVLLPALLLAVAPAARAQPAPDLAGVWKGTLVNLPLRPNATPVQVTMELGALPTADGQCVPWKTTYSERDTVRATKDYRLCRGTGPQSLFVDEGGGVTLQTSLLGDVLVSSFKAGRVLLVTHLRVRGDTLEEEIITAEDLPATEGVVTMRSRSIQRLQLTRVRREI</sequence>
<dbReference type="EMBL" id="CP011454">
    <property type="protein sequence ID" value="AMW06067.1"/>
    <property type="molecule type" value="Genomic_DNA"/>
</dbReference>